<dbReference type="AlphaFoldDB" id="X1AAI3"/>
<reference evidence="1" key="1">
    <citation type="journal article" date="2014" name="Front. Microbiol.">
        <title>High frequency of phylogenetically diverse reductive dehalogenase-homologous genes in deep subseafloor sedimentary metagenomes.</title>
        <authorList>
            <person name="Kawai M."/>
            <person name="Futagami T."/>
            <person name="Toyoda A."/>
            <person name="Takaki Y."/>
            <person name="Nishi S."/>
            <person name="Hori S."/>
            <person name="Arai W."/>
            <person name="Tsubouchi T."/>
            <person name="Morono Y."/>
            <person name="Uchiyama I."/>
            <person name="Ito T."/>
            <person name="Fujiyama A."/>
            <person name="Inagaki F."/>
            <person name="Takami H."/>
        </authorList>
    </citation>
    <scope>NUCLEOTIDE SEQUENCE</scope>
    <source>
        <strain evidence="1">Expedition CK06-06</strain>
    </source>
</reference>
<name>X1AAI3_9ZZZZ</name>
<sequence length="195" mass="22174">MTLPFFLISRTTIAQEYTYNGADTEKIPGFSVYPSEWYIVNVSFAPENYTIMEIIKGNLTDWFDTPGDILYIPANGTNVWANIKMVNATSGAYHYIETEHSLAWWNESVGFLGLPPTILPVEEDGEVSMQILEDVTNSWEMFLNMGGVFFNSHSLGRIAPYYCYFEFLNTSTGAYWKSNFTLDGILKEVEHHLTG</sequence>
<accession>X1AAI3</accession>
<protein>
    <submittedName>
        <fullName evidence="1">Uncharacterized protein</fullName>
    </submittedName>
</protein>
<gene>
    <name evidence="1" type="ORF">S01H4_35447</name>
</gene>
<proteinExistence type="predicted"/>
<organism evidence="1">
    <name type="scientific">marine sediment metagenome</name>
    <dbReference type="NCBI Taxonomy" id="412755"/>
    <lineage>
        <taxon>unclassified sequences</taxon>
        <taxon>metagenomes</taxon>
        <taxon>ecological metagenomes</taxon>
    </lineage>
</organism>
<evidence type="ECO:0000313" key="1">
    <source>
        <dbReference type="EMBL" id="GAG78784.1"/>
    </source>
</evidence>
<dbReference type="EMBL" id="BART01018849">
    <property type="protein sequence ID" value="GAG78784.1"/>
    <property type="molecule type" value="Genomic_DNA"/>
</dbReference>
<feature type="non-terminal residue" evidence="1">
    <location>
        <position position="195"/>
    </location>
</feature>
<comment type="caution">
    <text evidence="1">The sequence shown here is derived from an EMBL/GenBank/DDBJ whole genome shotgun (WGS) entry which is preliminary data.</text>
</comment>